<dbReference type="OrthoDB" id="3157337at2759"/>
<evidence type="ECO:0000313" key="3">
    <source>
        <dbReference type="Proteomes" id="UP000772434"/>
    </source>
</evidence>
<organism evidence="2 3">
    <name type="scientific">Rhodocollybia butyracea</name>
    <dbReference type="NCBI Taxonomy" id="206335"/>
    <lineage>
        <taxon>Eukaryota</taxon>
        <taxon>Fungi</taxon>
        <taxon>Dikarya</taxon>
        <taxon>Basidiomycota</taxon>
        <taxon>Agaricomycotina</taxon>
        <taxon>Agaricomycetes</taxon>
        <taxon>Agaricomycetidae</taxon>
        <taxon>Agaricales</taxon>
        <taxon>Marasmiineae</taxon>
        <taxon>Omphalotaceae</taxon>
        <taxon>Rhodocollybia</taxon>
    </lineage>
</organism>
<feature type="region of interest" description="Disordered" evidence="1">
    <location>
        <begin position="27"/>
        <end position="79"/>
    </location>
</feature>
<evidence type="ECO:0000313" key="2">
    <source>
        <dbReference type="EMBL" id="KAF9065152.1"/>
    </source>
</evidence>
<sequence>MFDIARIFDPIQSKIALFLGLLPRSRRDGRSSHQNRRIARNEEVGHGADNFQTKNKVPQRRRARGITSTGSIDHLAGPNSRTIRDTQYYYDSPVEDETCCIIKAENTLFKVRIIFRIKIYVLLIVLHPPQVHKLVLCRDGSAFERKLWFRHSGMFLGSSDATPLVIRASPEKFRDLLWVLHAFPPDFYLNPEEDLDESYSDLYVDFHSLSLHRLLNIAEMAHQYAFPSFECWSIHEICRLLKCTAPTRTKKIETSSTSSSATLISNSTGNGKTGLHAPELEEPIESLDQNDDMYSRLLLIALTCDHSSLLQYLVQSLVTKILWYNHVPGVLLVQMLERHRHHPILATLLGIVYYRILIDMPYKLDTDADALSDHYPRESQPVFPPTINVERRMQFLAAHQRLTQTWKDICSSPPPLHSSISSKGSSSRKALRPHNSCNESWRCLWRTACHQAQSRAYMDSHNPIPKTSASFSGKSADVLSLLKITMLQLRKLTACTSSICLDCSLEGLEAVDLLRDQLIENLIHMFVYES</sequence>
<evidence type="ECO:0000256" key="1">
    <source>
        <dbReference type="SAM" id="MobiDB-lite"/>
    </source>
</evidence>
<name>A0A9P5PL14_9AGAR</name>
<reference evidence="2" key="1">
    <citation type="submission" date="2020-11" db="EMBL/GenBank/DDBJ databases">
        <authorList>
            <consortium name="DOE Joint Genome Institute"/>
            <person name="Ahrendt S."/>
            <person name="Riley R."/>
            <person name="Andreopoulos W."/>
            <person name="Labutti K."/>
            <person name="Pangilinan J."/>
            <person name="Ruiz-Duenas F.J."/>
            <person name="Barrasa J.M."/>
            <person name="Sanchez-Garcia M."/>
            <person name="Camarero S."/>
            <person name="Miyauchi S."/>
            <person name="Serrano A."/>
            <person name="Linde D."/>
            <person name="Babiker R."/>
            <person name="Drula E."/>
            <person name="Ayuso-Fernandez I."/>
            <person name="Pacheco R."/>
            <person name="Padilla G."/>
            <person name="Ferreira P."/>
            <person name="Barriuso J."/>
            <person name="Kellner H."/>
            <person name="Castanera R."/>
            <person name="Alfaro M."/>
            <person name="Ramirez L."/>
            <person name="Pisabarro A.G."/>
            <person name="Kuo A."/>
            <person name="Tritt A."/>
            <person name="Lipzen A."/>
            <person name="He G."/>
            <person name="Yan M."/>
            <person name="Ng V."/>
            <person name="Cullen D."/>
            <person name="Martin F."/>
            <person name="Rosso M.-N."/>
            <person name="Henrissat B."/>
            <person name="Hibbett D."/>
            <person name="Martinez A.T."/>
            <person name="Grigoriev I.V."/>
        </authorList>
    </citation>
    <scope>NUCLEOTIDE SEQUENCE</scope>
    <source>
        <strain evidence="2">AH 40177</strain>
    </source>
</reference>
<comment type="caution">
    <text evidence="2">The sequence shown here is derived from an EMBL/GenBank/DDBJ whole genome shotgun (WGS) entry which is preliminary data.</text>
</comment>
<dbReference type="EMBL" id="JADNRY010000108">
    <property type="protein sequence ID" value="KAF9065152.1"/>
    <property type="molecule type" value="Genomic_DNA"/>
</dbReference>
<dbReference type="Proteomes" id="UP000772434">
    <property type="component" value="Unassembled WGS sequence"/>
</dbReference>
<keyword evidence="3" id="KW-1185">Reference proteome</keyword>
<feature type="region of interest" description="Disordered" evidence="1">
    <location>
        <begin position="413"/>
        <end position="434"/>
    </location>
</feature>
<accession>A0A9P5PL14</accession>
<feature type="compositionally biased region" description="Low complexity" evidence="1">
    <location>
        <begin position="417"/>
        <end position="427"/>
    </location>
</feature>
<dbReference type="AlphaFoldDB" id="A0A9P5PL14"/>
<gene>
    <name evidence="2" type="ORF">BDP27DRAFT_75493</name>
</gene>
<proteinExistence type="predicted"/>
<protein>
    <submittedName>
        <fullName evidence="2">Uncharacterized protein</fullName>
    </submittedName>
</protein>